<protein>
    <submittedName>
        <fullName evidence="2">Uncharacterized protein</fullName>
    </submittedName>
</protein>
<dbReference type="OrthoDB" id="3597994at2759"/>
<accession>A0A3M6WRD7</accession>
<keyword evidence="1" id="KW-1133">Transmembrane helix</keyword>
<comment type="caution">
    <text evidence="2">The sequence shown here is derived from an EMBL/GenBank/DDBJ whole genome shotgun (WGS) entry which is preliminary data.</text>
</comment>
<proteinExistence type="predicted"/>
<gene>
    <name evidence="2" type="ORF">D0869_07050</name>
</gene>
<evidence type="ECO:0000256" key="1">
    <source>
        <dbReference type="SAM" id="Phobius"/>
    </source>
</evidence>
<feature type="transmembrane region" description="Helical" evidence="1">
    <location>
        <begin position="71"/>
        <end position="96"/>
    </location>
</feature>
<dbReference type="VEuPathDB" id="FungiDB:BTJ68_12092"/>
<name>A0A3M6WRD7_HORWE</name>
<evidence type="ECO:0000313" key="2">
    <source>
        <dbReference type="EMBL" id="RMX81122.1"/>
    </source>
</evidence>
<reference evidence="2 3" key="1">
    <citation type="journal article" date="2018" name="BMC Genomics">
        <title>Genomic evidence for intraspecific hybridization in a clonal and extremely halotolerant yeast.</title>
        <authorList>
            <person name="Gostincar C."/>
            <person name="Stajich J.E."/>
            <person name="Zupancic J."/>
            <person name="Zalar P."/>
            <person name="Gunde-Cimerman N."/>
        </authorList>
    </citation>
    <scope>NUCLEOTIDE SEQUENCE [LARGE SCALE GENOMIC DNA]</scope>
    <source>
        <strain evidence="2 3">EXF-6656</strain>
    </source>
</reference>
<dbReference type="EMBL" id="QWIJ01000547">
    <property type="protein sequence ID" value="RMX81122.1"/>
    <property type="molecule type" value="Genomic_DNA"/>
</dbReference>
<sequence length="206" mass="22739">MEVQRSHIDPSGGHGIKAERDALSKSKVAIKFLVDPKTGPQPTHLRTRAILRSLRYATIFIFWRLVRYAKYAAVGAVVAAVSGTAIGSVASGAFFLLAPTGILGGAGVGLLWAIGRFGWRRARAKMGRRHHDESGDPRKDEQEDAHEGALEQEQALRLPRAEPWIGLELNPFVLSGSLQKYLLRRELHYIIVTNFCRLLVSVVVHA</sequence>
<feature type="transmembrane region" description="Helical" evidence="1">
    <location>
        <begin position="102"/>
        <end position="119"/>
    </location>
</feature>
<dbReference type="AlphaFoldDB" id="A0A3M6WRD7"/>
<keyword evidence="1" id="KW-0812">Transmembrane</keyword>
<keyword evidence="1" id="KW-0472">Membrane</keyword>
<dbReference type="Proteomes" id="UP000281245">
    <property type="component" value="Unassembled WGS sequence"/>
</dbReference>
<evidence type="ECO:0000313" key="3">
    <source>
        <dbReference type="Proteomes" id="UP000281245"/>
    </source>
</evidence>
<organism evidence="2 3">
    <name type="scientific">Hortaea werneckii</name>
    <name type="common">Black yeast</name>
    <name type="synonym">Cladosporium werneckii</name>
    <dbReference type="NCBI Taxonomy" id="91943"/>
    <lineage>
        <taxon>Eukaryota</taxon>
        <taxon>Fungi</taxon>
        <taxon>Dikarya</taxon>
        <taxon>Ascomycota</taxon>
        <taxon>Pezizomycotina</taxon>
        <taxon>Dothideomycetes</taxon>
        <taxon>Dothideomycetidae</taxon>
        <taxon>Mycosphaerellales</taxon>
        <taxon>Teratosphaeriaceae</taxon>
        <taxon>Hortaea</taxon>
    </lineage>
</organism>